<organism evidence="8 9">
    <name type="scientific">Caenorhabditis angaria</name>
    <dbReference type="NCBI Taxonomy" id="860376"/>
    <lineage>
        <taxon>Eukaryota</taxon>
        <taxon>Metazoa</taxon>
        <taxon>Ecdysozoa</taxon>
        <taxon>Nematoda</taxon>
        <taxon>Chromadorea</taxon>
        <taxon>Rhabditida</taxon>
        <taxon>Rhabditina</taxon>
        <taxon>Rhabditomorpha</taxon>
        <taxon>Rhabditoidea</taxon>
        <taxon>Rhabditidae</taxon>
        <taxon>Peloderinae</taxon>
        <taxon>Caenorhabditis</taxon>
    </lineage>
</organism>
<dbReference type="OrthoDB" id="64767at2759"/>
<dbReference type="InterPro" id="IPR050699">
    <property type="entry name" value="RNA-DNA_Helicase"/>
</dbReference>
<evidence type="ECO:0000256" key="2">
    <source>
        <dbReference type="ARBA" id="ARBA00022801"/>
    </source>
</evidence>
<dbReference type="FunFam" id="3.40.50.300:FF:000354">
    <property type="entry name" value="ATP-dependent RNA helicase SKI2"/>
    <property type="match status" value="1"/>
</dbReference>
<dbReference type="GO" id="GO:0070478">
    <property type="term" value="P:nuclear-transcribed mRNA catabolic process, 3'-5' exonucleolytic nonsense-mediated decay"/>
    <property type="evidence" value="ECO:0007669"/>
    <property type="project" value="TreeGrafter"/>
</dbReference>
<evidence type="ECO:0000259" key="7">
    <source>
        <dbReference type="PROSITE" id="PS51192"/>
    </source>
</evidence>
<proteinExistence type="predicted"/>
<dbReference type="SMART" id="SM00487">
    <property type="entry name" value="DEXDc"/>
    <property type="match status" value="1"/>
</dbReference>
<reference evidence="8" key="1">
    <citation type="submission" date="2022-11" db="EMBL/GenBank/DDBJ databases">
        <authorList>
            <person name="Kikuchi T."/>
        </authorList>
    </citation>
    <scope>NUCLEOTIDE SEQUENCE</scope>
    <source>
        <strain evidence="8">PS1010</strain>
    </source>
</reference>
<dbReference type="InterPro" id="IPR027417">
    <property type="entry name" value="P-loop_NTPase"/>
</dbReference>
<dbReference type="Proteomes" id="UP001152747">
    <property type="component" value="Unassembled WGS sequence"/>
</dbReference>
<comment type="catalytic activity">
    <reaction evidence="5">
        <text>ATP + H2O = ADP + phosphate + H(+)</text>
        <dbReference type="Rhea" id="RHEA:13065"/>
        <dbReference type="ChEBI" id="CHEBI:15377"/>
        <dbReference type="ChEBI" id="CHEBI:15378"/>
        <dbReference type="ChEBI" id="CHEBI:30616"/>
        <dbReference type="ChEBI" id="CHEBI:43474"/>
        <dbReference type="ChEBI" id="CHEBI:456216"/>
        <dbReference type="EC" id="3.6.4.13"/>
    </reaction>
</comment>
<evidence type="ECO:0000256" key="5">
    <source>
        <dbReference type="ARBA" id="ARBA00047984"/>
    </source>
</evidence>
<name>A0A9P1MWV4_9PELO</name>
<dbReference type="SUPFAM" id="SSF52540">
    <property type="entry name" value="P-loop containing nucleoside triphosphate hydrolases"/>
    <property type="match status" value="1"/>
</dbReference>
<evidence type="ECO:0000256" key="3">
    <source>
        <dbReference type="ARBA" id="ARBA00022806"/>
    </source>
</evidence>
<keyword evidence="1" id="KW-0547">Nucleotide-binding</keyword>
<sequence length="579" mass="65280">MSQNLEKKAEKLFRLECLETLCWPPYGELSEEIRKQTASSISIDISQNLENNVLIPLDPSTSLAPQIDETGAIRGFVEENRSNLEFGSSSVSMSINRAPFKHGPSNGIRGSSSNVPFLPGYIEDEVLQQLMAEKSGDGKLGQEDVFLENLGTLNDVPVLGEVRFFSRQQDLPPKSPVLEAVSIDDLDMFDLMNLVSAETAPKISLEPEKPPNPPKMAEIAVPEVEECLKIAEEENHREEENDVRIWEKNGGGFSHAKRIDLTEDDAEEYRQLVPNMARKYPFELDAFQQSSVLCMERGDSLFVAAHTSAGKTVVAEYAIAMCKMHKTRAIYTSPIKALSNQKFRDFKQIFDDVGLVTGDIQLNPEAFCIIMTTEILRSMLYNGSEVIRDLEWVVFDEVHYINNEERGHVWEEVLIMLPAHVKIVMLSATVPNCVEFADWVGRVKNRQIMVISTDRRPVPLEHYLYTGQDGKTQRDLFKIIDQRGEFLIKGYNDAKEAKMRHLEKANPPPQQQNQRGGGNAAARGNNQRGGFRGGGASNHAQSQRNWPGKNDKNVYLNLINHMKAKDELPMVVFVFSRKR</sequence>
<dbReference type="AlphaFoldDB" id="A0A9P1MWV4"/>
<dbReference type="PROSITE" id="PS51192">
    <property type="entry name" value="HELICASE_ATP_BIND_1"/>
    <property type="match status" value="1"/>
</dbReference>
<accession>A0A9P1MWV4</accession>
<dbReference type="InterPro" id="IPR011545">
    <property type="entry name" value="DEAD/DEAH_box_helicase_dom"/>
</dbReference>
<dbReference type="Gene3D" id="3.40.50.300">
    <property type="entry name" value="P-loop containing nucleotide triphosphate hydrolases"/>
    <property type="match status" value="2"/>
</dbReference>
<keyword evidence="4" id="KW-0067">ATP-binding</keyword>
<evidence type="ECO:0000313" key="8">
    <source>
        <dbReference type="EMBL" id="CAI5439778.1"/>
    </source>
</evidence>
<evidence type="ECO:0000256" key="4">
    <source>
        <dbReference type="ARBA" id="ARBA00022840"/>
    </source>
</evidence>
<evidence type="ECO:0000256" key="1">
    <source>
        <dbReference type="ARBA" id="ARBA00022741"/>
    </source>
</evidence>
<dbReference type="GO" id="GO:0003676">
    <property type="term" value="F:nucleic acid binding"/>
    <property type="evidence" value="ECO:0007669"/>
    <property type="project" value="InterPro"/>
</dbReference>
<dbReference type="GO" id="GO:0055087">
    <property type="term" value="C:Ski complex"/>
    <property type="evidence" value="ECO:0007669"/>
    <property type="project" value="TreeGrafter"/>
</dbReference>
<dbReference type="GO" id="GO:0003724">
    <property type="term" value="F:RNA helicase activity"/>
    <property type="evidence" value="ECO:0007669"/>
    <property type="project" value="UniProtKB-EC"/>
</dbReference>
<evidence type="ECO:0000313" key="9">
    <source>
        <dbReference type="Proteomes" id="UP001152747"/>
    </source>
</evidence>
<dbReference type="Pfam" id="PF00270">
    <property type="entry name" value="DEAD"/>
    <property type="match status" value="1"/>
</dbReference>
<dbReference type="GO" id="GO:0005524">
    <property type="term" value="F:ATP binding"/>
    <property type="evidence" value="ECO:0007669"/>
    <property type="project" value="UniProtKB-KW"/>
</dbReference>
<keyword evidence="3" id="KW-0347">Helicase</keyword>
<dbReference type="InterPro" id="IPR014001">
    <property type="entry name" value="Helicase_ATP-bd"/>
</dbReference>
<dbReference type="PANTHER" id="PTHR12131">
    <property type="entry name" value="ATP-DEPENDENT RNA AND DNA HELICASE"/>
    <property type="match status" value="1"/>
</dbReference>
<feature type="region of interest" description="Disordered" evidence="6">
    <location>
        <begin position="499"/>
        <end position="550"/>
    </location>
</feature>
<protein>
    <recommendedName>
        <fullName evidence="7">Helicase ATP-binding domain-containing protein</fullName>
    </recommendedName>
</protein>
<dbReference type="Pfam" id="PF17911">
    <property type="entry name" value="Ski2_N"/>
    <property type="match status" value="1"/>
</dbReference>
<dbReference type="EMBL" id="CANHGI010000001">
    <property type="protein sequence ID" value="CAI5439778.1"/>
    <property type="molecule type" value="Genomic_DNA"/>
</dbReference>
<evidence type="ECO:0000256" key="6">
    <source>
        <dbReference type="SAM" id="MobiDB-lite"/>
    </source>
</evidence>
<dbReference type="InterPro" id="IPR040801">
    <property type="entry name" value="Ski2_N"/>
</dbReference>
<feature type="compositionally biased region" description="Low complexity" evidence="6">
    <location>
        <begin position="520"/>
        <end position="529"/>
    </location>
</feature>
<comment type="caution">
    <text evidence="8">The sequence shown here is derived from an EMBL/GenBank/DDBJ whole genome shotgun (WGS) entry which is preliminary data.</text>
</comment>
<dbReference type="GO" id="GO:0016787">
    <property type="term" value="F:hydrolase activity"/>
    <property type="evidence" value="ECO:0007669"/>
    <property type="project" value="UniProtKB-KW"/>
</dbReference>
<keyword evidence="2" id="KW-0378">Hydrolase</keyword>
<keyword evidence="9" id="KW-1185">Reference proteome</keyword>
<dbReference type="PANTHER" id="PTHR12131:SF1">
    <property type="entry name" value="ATP-DEPENDENT RNA HELICASE SUPV3L1, MITOCHONDRIAL-RELATED"/>
    <property type="match status" value="1"/>
</dbReference>
<feature type="domain" description="Helicase ATP-binding" evidence="7">
    <location>
        <begin position="292"/>
        <end position="448"/>
    </location>
</feature>
<gene>
    <name evidence="8" type="ORF">CAMP_LOCUS2415</name>
</gene>